<feature type="binding site" evidence="5">
    <location>
        <begin position="166"/>
        <end position="169"/>
    </location>
    <ligand>
        <name>pyridoxal 5'-phosphate</name>
        <dbReference type="ChEBI" id="CHEBI:597326"/>
    </ligand>
</feature>
<feature type="binding site" evidence="5">
    <location>
        <position position="138"/>
    </location>
    <ligand>
        <name>pyridoxal 5'-phosphate</name>
        <dbReference type="ChEBI" id="CHEBI:597326"/>
    </ligand>
</feature>
<dbReference type="Pfam" id="PF22580">
    <property type="entry name" value="KYNU_C"/>
    <property type="match status" value="1"/>
</dbReference>
<feature type="binding site" evidence="5">
    <location>
        <position position="277"/>
    </location>
    <ligand>
        <name>pyridoxal 5'-phosphate</name>
        <dbReference type="ChEBI" id="CHEBI:597326"/>
    </ligand>
</feature>
<sequence length="478" mass="53107">MGDCAQITLPYRDDVRSFKREYAESLDAQDPLREFRGQFIIPSKADLKRKTLAVPEGEHPSPDCIYLCGNSLGLQPKSARTYVDSLLQTWATKAVLGHFTPLEDAPFPPYMDFDDTASKLMAGVVGALPNEVAVMSTLTGNLHLLMASFYRPTKEKYKIILEGKAFPSDHYAVESQIRHHGFDPKDGMVLIEPKDLRDPVLPTEEILKVIDEHASSTALILLPGIQYYSGQYLDIPTITAHAHSKGLIIGWDCAHAAGNVDLKLHDWDVDFAAWCTYKYVNSGPGSMGGLFVHEKHGKVDMDNKEAPYRHRLTGWWGGDKKLRFLMDNHFVPRPGAAGFQLSNPSMLDMSAVMASLEVFNKATMPALRKKSIQLTGYLEHLLRNSPSDVRPDGEPFSIITPSDPHARGAQLSVLLKPGLLDSVFGQLVDSGIILDQRKPDVIRVAPAPLYNTFADVWDFVQVFFDACRKAVQKKDATS</sequence>
<dbReference type="InterPro" id="IPR000192">
    <property type="entry name" value="Aminotrans_V_dom"/>
</dbReference>
<keyword evidence="1 5" id="KW-0963">Cytoplasm</keyword>
<feature type="binding site" evidence="5">
    <location>
        <position position="343"/>
    </location>
    <ligand>
        <name>pyridoxal 5'-phosphate</name>
        <dbReference type="ChEBI" id="CHEBI:597326"/>
    </ligand>
</feature>
<dbReference type="PANTHER" id="PTHR14084:SF0">
    <property type="entry name" value="KYNURENINASE"/>
    <property type="match status" value="1"/>
</dbReference>
<keyword evidence="2 5" id="KW-0662">Pyridine nucleotide biosynthesis</keyword>
<dbReference type="FunFam" id="3.40.640.10:FF:000031">
    <property type="entry name" value="Kynureninase"/>
    <property type="match status" value="1"/>
</dbReference>
<evidence type="ECO:0000256" key="4">
    <source>
        <dbReference type="ARBA" id="ARBA00022898"/>
    </source>
</evidence>
<keyword evidence="9" id="KW-1185">Reference proteome</keyword>
<organism evidence="8 9">
    <name type="scientific">Emydomyces testavorans</name>
    <dbReference type="NCBI Taxonomy" id="2070801"/>
    <lineage>
        <taxon>Eukaryota</taxon>
        <taxon>Fungi</taxon>
        <taxon>Dikarya</taxon>
        <taxon>Ascomycota</taxon>
        <taxon>Pezizomycotina</taxon>
        <taxon>Eurotiomycetes</taxon>
        <taxon>Eurotiomycetidae</taxon>
        <taxon>Onygenales</taxon>
        <taxon>Nannizziopsiaceae</taxon>
        <taxon>Emydomyces</taxon>
    </lineage>
</organism>
<comment type="subunit">
    <text evidence="5 6">Homodimer.</text>
</comment>
<comment type="function">
    <text evidence="5 6">Catalyzes the cleavage of L-kynurenine (L-Kyn) and L-3-hydroxykynurenine (L-3OHKyn) into anthranilic acid (AA) and 3-hydroxyanthranilic acid (3-OHAA), respectively.</text>
</comment>
<evidence type="ECO:0000313" key="8">
    <source>
        <dbReference type="EMBL" id="WEW59085.1"/>
    </source>
</evidence>
<dbReference type="PANTHER" id="PTHR14084">
    <property type="entry name" value="KYNURENINASE"/>
    <property type="match status" value="1"/>
</dbReference>
<comment type="pathway">
    <text evidence="5 6">Cofactor biosynthesis; NAD(+) biosynthesis; quinolinate from L-kynurenine: step 2/3.</text>
</comment>
<dbReference type="InterPro" id="IPR015424">
    <property type="entry name" value="PyrdxlP-dep_Trfase"/>
</dbReference>
<feature type="binding site" evidence="5">
    <location>
        <position position="315"/>
    </location>
    <ligand>
        <name>pyridoxal 5'-phosphate</name>
        <dbReference type="ChEBI" id="CHEBI:597326"/>
    </ligand>
</feature>
<proteinExistence type="inferred from homology"/>
<evidence type="ECO:0000256" key="1">
    <source>
        <dbReference type="ARBA" id="ARBA00022490"/>
    </source>
</evidence>
<feature type="binding site" evidence="5">
    <location>
        <position position="255"/>
    </location>
    <ligand>
        <name>pyridoxal 5'-phosphate</name>
        <dbReference type="ChEBI" id="CHEBI:597326"/>
    </ligand>
</feature>
<feature type="binding site" evidence="5">
    <location>
        <position position="252"/>
    </location>
    <ligand>
        <name>pyridoxal 5'-phosphate</name>
        <dbReference type="ChEBI" id="CHEBI:597326"/>
    </ligand>
</feature>
<dbReference type="GO" id="GO:0019441">
    <property type="term" value="P:L-tryptophan catabolic process to kynurenine"/>
    <property type="evidence" value="ECO:0007669"/>
    <property type="project" value="TreeGrafter"/>
</dbReference>
<dbReference type="AlphaFoldDB" id="A0AAF0DI84"/>
<dbReference type="InterPro" id="IPR010111">
    <property type="entry name" value="Kynureninase"/>
</dbReference>
<dbReference type="SUPFAM" id="SSF53383">
    <property type="entry name" value="PLP-dependent transferases"/>
    <property type="match status" value="1"/>
</dbReference>
<dbReference type="Gene3D" id="3.40.640.10">
    <property type="entry name" value="Type I PLP-dependent aspartate aminotransferase-like (Major domain)"/>
    <property type="match status" value="1"/>
</dbReference>
<evidence type="ECO:0000313" key="9">
    <source>
        <dbReference type="Proteomes" id="UP001219355"/>
    </source>
</evidence>
<evidence type="ECO:0000256" key="5">
    <source>
        <dbReference type="HAMAP-Rule" id="MF_03017"/>
    </source>
</evidence>
<evidence type="ECO:0000256" key="2">
    <source>
        <dbReference type="ARBA" id="ARBA00022642"/>
    </source>
</evidence>
<dbReference type="GO" id="GO:0043420">
    <property type="term" value="P:anthranilate metabolic process"/>
    <property type="evidence" value="ECO:0007669"/>
    <property type="project" value="UniProtKB-UniRule"/>
</dbReference>
<dbReference type="EMBL" id="CP120628">
    <property type="protein sequence ID" value="WEW59085.1"/>
    <property type="molecule type" value="Genomic_DNA"/>
</dbReference>
<feature type="binding site" evidence="5">
    <location>
        <position position="139"/>
    </location>
    <ligand>
        <name>pyridoxal 5'-phosphate</name>
        <dbReference type="ChEBI" id="CHEBI:597326"/>
    </ligand>
</feature>
<dbReference type="GO" id="GO:0034354">
    <property type="term" value="P:'de novo' NAD+ biosynthetic process from L-tryptophan"/>
    <property type="evidence" value="ECO:0007669"/>
    <property type="project" value="UniProtKB-UniRule"/>
</dbReference>
<dbReference type="InterPro" id="IPR015421">
    <property type="entry name" value="PyrdxlP-dep_Trfase_major"/>
</dbReference>
<evidence type="ECO:0000256" key="6">
    <source>
        <dbReference type="PIRNR" id="PIRNR038800"/>
    </source>
</evidence>
<keyword evidence="3 5" id="KW-0378">Hydrolase</keyword>
<accession>A0AAF0DI84</accession>
<feature type="domain" description="Aminotransferase class V" evidence="7">
    <location>
        <begin position="122"/>
        <end position="296"/>
    </location>
</feature>
<feature type="modified residue" description="N6-(pyridoxal phosphate)lysine" evidence="5">
    <location>
        <position position="278"/>
    </location>
</feature>
<dbReference type="HAMAP" id="MF_01970">
    <property type="entry name" value="Kynureninase"/>
    <property type="match status" value="1"/>
</dbReference>
<comment type="catalytic activity">
    <reaction evidence="5 6">
        <text>L-kynurenine + H2O = anthranilate + L-alanine + H(+)</text>
        <dbReference type="Rhea" id="RHEA:16813"/>
        <dbReference type="ChEBI" id="CHEBI:15377"/>
        <dbReference type="ChEBI" id="CHEBI:15378"/>
        <dbReference type="ChEBI" id="CHEBI:16567"/>
        <dbReference type="ChEBI" id="CHEBI:57959"/>
        <dbReference type="ChEBI" id="CHEBI:57972"/>
        <dbReference type="EC" id="3.7.1.3"/>
    </reaction>
</comment>
<dbReference type="GO" id="GO:0019805">
    <property type="term" value="P:quinolinate biosynthetic process"/>
    <property type="evidence" value="ECO:0007669"/>
    <property type="project" value="UniProtKB-UniRule"/>
</dbReference>
<evidence type="ECO:0000259" key="7">
    <source>
        <dbReference type="Pfam" id="PF00266"/>
    </source>
</evidence>
<protein>
    <recommendedName>
        <fullName evidence="5 6">Kynureninase</fullName>
        <ecNumber evidence="5 6">3.7.1.3</ecNumber>
    </recommendedName>
    <alternativeName>
        <fullName evidence="5">Biosynthesis of nicotinic acid protein 5</fullName>
    </alternativeName>
    <alternativeName>
        <fullName evidence="5">L-kynurenine hydrolase</fullName>
    </alternativeName>
</protein>
<dbReference type="NCBIfam" id="TIGR01814">
    <property type="entry name" value="kynureninase"/>
    <property type="match status" value="1"/>
</dbReference>
<reference evidence="8" key="1">
    <citation type="submission" date="2023-03" db="EMBL/GenBank/DDBJ databases">
        <title>Emydomyces testavorans Genome Sequence.</title>
        <authorList>
            <person name="Hoyer L."/>
        </authorList>
    </citation>
    <scope>NUCLEOTIDE SEQUENCE</scope>
    <source>
        <strain evidence="8">16-2883</strain>
    </source>
</reference>
<comment type="similarity">
    <text evidence="5 6">Belongs to the kynureninase family.</text>
</comment>
<keyword evidence="4 5" id="KW-0663">Pyridoxal phosphate</keyword>
<comment type="pathway">
    <text evidence="5 6">Amino-acid degradation; L-kynurenine degradation; L-alanine and anthranilate from L-kynurenine: step 1/1.</text>
</comment>
<dbReference type="Proteomes" id="UP001219355">
    <property type="component" value="Chromosome 2"/>
</dbReference>
<dbReference type="Gene3D" id="3.90.1150.10">
    <property type="entry name" value="Aspartate Aminotransferase, domain 1"/>
    <property type="match status" value="1"/>
</dbReference>
<dbReference type="Pfam" id="PF00266">
    <property type="entry name" value="Aminotran_5"/>
    <property type="match status" value="1"/>
</dbReference>
<dbReference type="GO" id="GO:0005737">
    <property type="term" value="C:cytoplasm"/>
    <property type="evidence" value="ECO:0007669"/>
    <property type="project" value="UniProtKB-SubCell"/>
</dbReference>
<gene>
    <name evidence="5 8" type="primary">BNA5</name>
    <name evidence="8" type="ORF">PRK78_004554</name>
</gene>
<comment type="cofactor">
    <cofactor evidence="5 6">
        <name>pyridoxal 5'-phosphate</name>
        <dbReference type="ChEBI" id="CHEBI:597326"/>
    </cofactor>
</comment>
<comment type="subcellular location">
    <subcellularLocation>
        <location evidence="5 6">Cytoplasm</location>
    </subcellularLocation>
</comment>
<comment type="catalytic activity">
    <reaction evidence="6">
        <text>3-hydroxy-L-kynurenine + H2O = 3-hydroxyanthranilate + L-alanine + H(+)</text>
        <dbReference type="Rhea" id="RHEA:25143"/>
        <dbReference type="ChEBI" id="CHEBI:15377"/>
        <dbReference type="ChEBI" id="CHEBI:15378"/>
        <dbReference type="ChEBI" id="CHEBI:36559"/>
        <dbReference type="ChEBI" id="CHEBI:57972"/>
        <dbReference type="ChEBI" id="CHEBI:58125"/>
        <dbReference type="EC" id="3.7.1.3"/>
    </reaction>
</comment>
<dbReference type="GO" id="GO:0030429">
    <property type="term" value="F:kynureninase activity"/>
    <property type="evidence" value="ECO:0007669"/>
    <property type="project" value="UniProtKB-UniRule"/>
</dbReference>
<dbReference type="GO" id="GO:0030170">
    <property type="term" value="F:pyridoxal phosphate binding"/>
    <property type="evidence" value="ECO:0007669"/>
    <property type="project" value="UniProtKB-UniRule"/>
</dbReference>
<name>A0AAF0DI84_9EURO</name>
<comment type="caution">
    <text evidence="5">Lacks conserved residue(s) required for the propagation of feature annotation.</text>
</comment>
<dbReference type="PIRSF" id="PIRSF038800">
    <property type="entry name" value="KYNU"/>
    <property type="match status" value="1"/>
</dbReference>
<dbReference type="InterPro" id="IPR015422">
    <property type="entry name" value="PyrdxlP-dep_Trfase_small"/>
</dbReference>
<dbReference type="EC" id="3.7.1.3" evidence="5 6"/>
<dbReference type="GO" id="GO:0097053">
    <property type="term" value="P:L-kynurenine catabolic process"/>
    <property type="evidence" value="ECO:0007669"/>
    <property type="project" value="UniProtKB-UniRule"/>
</dbReference>
<evidence type="ECO:0000256" key="3">
    <source>
        <dbReference type="ARBA" id="ARBA00022801"/>
    </source>
</evidence>